<evidence type="ECO:0000256" key="2">
    <source>
        <dbReference type="ARBA" id="ARBA00022692"/>
    </source>
</evidence>
<keyword evidence="5 9" id="KW-0472">Membrane</keyword>
<evidence type="ECO:0000256" key="8">
    <source>
        <dbReference type="ARBA" id="ARBA00023305"/>
    </source>
</evidence>
<dbReference type="PROSITE" id="PS50262">
    <property type="entry name" value="G_PROTEIN_RECEP_F1_2"/>
    <property type="match status" value="1"/>
</dbReference>
<comment type="caution">
    <text evidence="11">The sequence shown here is derived from an EMBL/GenBank/DDBJ whole genome shotgun (WGS) entry which is preliminary data.</text>
</comment>
<dbReference type="GO" id="GO:0007601">
    <property type="term" value="P:visual perception"/>
    <property type="evidence" value="ECO:0007669"/>
    <property type="project" value="UniProtKB-KW"/>
</dbReference>
<keyword evidence="3 9" id="KW-1133">Transmembrane helix</keyword>
<evidence type="ECO:0000313" key="12">
    <source>
        <dbReference type="Proteomes" id="UP000192578"/>
    </source>
</evidence>
<dbReference type="GO" id="GO:0016020">
    <property type="term" value="C:membrane"/>
    <property type="evidence" value="ECO:0007669"/>
    <property type="project" value="UniProtKB-SubCell"/>
</dbReference>
<dbReference type="PANTHER" id="PTHR24240">
    <property type="entry name" value="OPSIN"/>
    <property type="match status" value="1"/>
</dbReference>
<reference evidence="12" key="1">
    <citation type="submission" date="2017-01" db="EMBL/GenBank/DDBJ databases">
        <title>Comparative genomics of anhydrobiosis in the tardigrade Hypsibius dujardini.</title>
        <authorList>
            <person name="Yoshida Y."/>
            <person name="Koutsovoulos G."/>
            <person name="Laetsch D."/>
            <person name="Stevens L."/>
            <person name="Kumar S."/>
            <person name="Horikawa D."/>
            <person name="Ishino K."/>
            <person name="Komine S."/>
            <person name="Tomita M."/>
            <person name="Blaxter M."/>
            <person name="Arakawa K."/>
        </authorList>
    </citation>
    <scope>NUCLEOTIDE SEQUENCE [LARGE SCALE GENOMIC DNA]</scope>
    <source>
        <strain evidence="12">Z151</strain>
    </source>
</reference>
<proteinExistence type="predicted"/>
<dbReference type="Pfam" id="PF00001">
    <property type="entry name" value="7tm_1"/>
    <property type="match status" value="1"/>
</dbReference>
<dbReference type="InterPro" id="IPR017452">
    <property type="entry name" value="GPCR_Rhodpsn_7TM"/>
</dbReference>
<feature type="transmembrane region" description="Helical" evidence="9">
    <location>
        <begin position="306"/>
        <end position="329"/>
    </location>
</feature>
<dbReference type="InterPro" id="IPR050125">
    <property type="entry name" value="GPCR_opsins"/>
</dbReference>
<evidence type="ECO:0000256" key="1">
    <source>
        <dbReference type="ARBA" id="ARBA00004141"/>
    </source>
</evidence>
<feature type="transmembrane region" description="Helical" evidence="9">
    <location>
        <begin position="38"/>
        <end position="62"/>
    </location>
</feature>
<evidence type="ECO:0000256" key="4">
    <source>
        <dbReference type="ARBA" id="ARBA00023040"/>
    </source>
</evidence>
<comment type="subcellular location">
    <subcellularLocation>
        <location evidence="1">Membrane</location>
        <topology evidence="1">Multi-pass membrane protein</topology>
    </subcellularLocation>
</comment>
<dbReference type="InterPro" id="IPR000276">
    <property type="entry name" value="GPCR_Rhodpsn"/>
</dbReference>
<evidence type="ECO:0000256" key="3">
    <source>
        <dbReference type="ARBA" id="ARBA00022989"/>
    </source>
</evidence>
<evidence type="ECO:0000256" key="9">
    <source>
        <dbReference type="SAM" id="Phobius"/>
    </source>
</evidence>
<keyword evidence="4" id="KW-0297">G-protein coupled receptor</keyword>
<dbReference type="SUPFAM" id="SSF81321">
    <property type="entry name" value="Family A G protein-coupled receptor-like"/>
    <property type="match status" value="1"/>
</dbReference>
<keyword evidence="7" id="KW-0807">Transducer</keyword>
<feature type="transmembrane region" description="Helical" evidence="9">
    <location>
        <begin position="74"/>
        <end position="95"/>
    </location>
</feature>
<dbReference type="AlphaFoldDB" id="A0A1W0WQS8"/>
<feature type="domain" description="G-protein coupled receptors family 1 profile" evidence="10">
    <location>
        <begin position="53"/>
        <end position="325"/>
    </location>
</feature>
<sequence>MSSNNTFNLTTNFSVVAGLLTPANKSLAVVNKPERTKFQHIFTTVTFLVALCTNGFLLLVFLQGRRRLLTPFTVYIVNLLLGNVLLVAIEFPFMALNLYSGTFDEWVAGDFGCTVWLYGYMVFLAGIFGCHALIAISRVWAMVFPMHYRTRHTIRTAVLICLASWLYVHVFGLSGLIVDTVLYRHLMKPYFCTVNYAQQAAYFKASKLILFNLPELIMLLAFPVIGIGQVRRWRKRRSMGVVHQQQANQGNHVAVVVVQTQPSIQKRSHGMMVLAMLTVSVAVCWTPNIMYFTILTFRRISPPEEFVVAQHVLFSCQMILDPILFVLGLRSLREGVKRFLFFRAVR</sequence>
<feature type="transmembrane region" description="Helical" evidence="9">
    <location>
        <begin position="157"/>
        <end position="178"/>
    </location>
</feature>
<feature type="transmembrane region" description="Helical" evidence="9">
    <location>
        <begin position="273"/>
        <end position="294"/>
    </location>
</feature>
<dbReference type="Proteomes" id="UP000192578">
    <property type="component" value="Unassembled WGS sequence"/>
</dbReference>
<keyword evidence="8" id="KW-0716">Sensory transduction</keyword>
<dbReference type="CDD" id="cd00637">
    <property type="entry name" value="7tm_classA_rhodopsin-like"/>
    <property type="match status" value="1"/>
</dbReference>
<evidence type="ECO:0000256" key="5">
    <source>
        <dbReference type="ARBA" id="ARBA00023136"/>
    </source>
</evidence>
<organism evidence="11 12">
    <name type="scientific">Hypsibius exemplaris</name>
    <name type="common">Freshwater tardigrade</name>
    <dbReference type="NCBI Taxonomy" id="2072580"/>
    <lineage>
        <taxon>Eukaryota</taxon>
        <taxon>Metazoa</taxon>
        <taxon>Ecdysozoa</taxon>
        <taxon>Tardigrada</taxon>
        <taxon>Eutardigrada</taxon>
        <taxon>Parachela</taxon>
        <taxon>Hypsibioidea</taxon>
        <taxon>Hypsibiidae</taxon>
        <taxon>Hypsibius</taxon>
    </lineage>
</organism>
<feature type="transmembrane region" description="Helical" evidence="9">
    <location>
        <begin position="209"/>
        <end position="230"/>
    </location>
</feature>
<evidence type="ECO:0000313" key="11">
    <source>
        <dbReference type="EMBL" id="OQV17560.1"/>
    </source>
</evidence>
<evidence type="ECO:0000256" key="7">
    <source>
        <dbReference type="ARBA" id="ARBA00023224"/>
    </source>
</evidence>
<evidence type="ECO:0000256" key="6">
    <source>
        <dbReference type="ARBA" id="ARBA00023170"/>
    </source>
</evidence>
<gene>
    <name evidence="11" type="ORF">BV898_08331</name>
</gene>
<dbReference type="GO" id="GO:0004930">
    <property type="term" value="F:G protein-coupled receptor activity"/>
    <property type="evidence" value="ECO:0007669"/>
    <property type="project" value="UniProtKB-KW"/>
</dbReference>
<dbReference type="Gene3D" id="1.20.1070.10">
    <property type="entry name" value="Rhodopsin 7-helix transmembrane proteins"/>
    <property type="match status" value="1"/>
</dbReference>
<keyword evidence="8" id="KW-0844">Vision</keyword>
<accession>A0A1W0WQS8</accession>
<dbReference type="EMBL" id="MTYJ01000059">
    <property type="protein sequence ID" value="OQV17560.1"/>
    <property type="molecule type" value="Genomic_DNA"/>
</dbReference>
<name>A0A1W0WQS8_HYPEX</name>
<dbReference type="OrthoDB" id="2101615at2759"/>
<keyword evidence="6" id="KW-0675">Receptor</keyword>
<protein>
    <recommendedName>
        <fullName evidence="10">G-protein coupled receptors family 1 profile domain-containing protein</fullName>
    </recommendedName>
</protein>
<keyword evidence="2 9" id="KW-0812">Transmembrane</keyword>
<feature type="transmembrane region" description="Helical" evidence="9">
    <location>
        <begin position="115"/>
        <end position="136"/>
    </location>
</feature>
<evidence type="ECO:0000259" key="10">
    <source>
        <dbReference type="PROSITE" id="PS50262"/>
    </source>
</evidence>
<keyword evidence="12" id="KW-1185">Reference proteome</keyword>